<reference evidence="4" key="1">
    <citation type="submission" date="2021-10" db="EMBL/GenBank/DDBJ databases">
        <title>Tropical sea cucumber genome reveals ecological adaptation and Cuvierian tubules defense mechanism.</title>
        <authorList>
            <person name="Chen T."/>
        </authorList>
    </citation>
    <scope>NUCLEOTIDE SEQUENCE</scope>
    <source>
        <strain evidence="4">Nanhai2018</strain>
        <tissue evidence="4">Muscle</tissue>
    </source>
</reference>
<dbReference type="PROSITE" id="PS50020">
    <property type="entry name" value="WW_DOMAIN_2"/>
    <property type="match status" value="2"/>
</dbReference>
<feature type="compositionally biased region" description="Low complexity" evidence="1">
    <location>
        <begin position="1219"/>
        <end position="1231"/>
    </location>
</feature>
<feature type="compositionally biased region" description="Basic and acidic residues" evidence="1">
    <location>
        <begin position="596"/>
        <end position="624"/>
    </location>
</feature>
<feature type="compositionally biased region" description="Polar residues" evidence="1">
    <location>
        <begin position="495"/>
        <end position="509"/>
    </location>
</feature>
<protein>
    <submittedName>
        <fullName evidence="4">Pleckstrin-likey domain-containing family A member 7</fullName>
    </submittedName>
</protein>
<dbReference type="Proteomes" id="UP001152320">
    <property type="component" value="Chromosome 19"/>
</dbReference>
<sequence length="1787" mass="202798">MAERLRQDPLPPPWSYGVMRDGRIFFINEESNETTWLHPVSGKAIGTGFYDRNDLPQGWQEGVTPSGRTYYIDHLNETTTFYHPLTGKSDMDDEYPDQNESTDGAGDAKSSAQSQKAAQTPSFVNKKVPKTVTPLVKRNPNSKVVKEGWLQKRDSGPLGVWRKRWCVLADFCLFYYKDSNDEEHVGSIMLPSYDISPAGPKDKGTKKFAFKCEHENMRTYYFAGSSQEEIESWMSVLHAASKMQHDVNQGRPSAEDEEDWGAKPTLPRSISQPTDGMHDNSRPSNGHPDSWNDPNHRYSPSLERPHSWQNGHGGYGRSPPREDSRPRHRSDYEEVPRKDRPRSLQHDAYPQRVDHDRVRPQSVGPGDQPISRTKSLPRHVAPPPGVRYTSDPYATMPRHANNQRPTAGPPPTYVDPREIQIRKRQQKNHLDVPRSEGSREPSILSYPSVFGSNESDAPQRPPYPAGYEGSIDRNSNYAKYPQNEVFQQKRAPTPEQRSVLQSPMQQSPPSVEPEQRNTLNSPMSYERPPSRSQSIDRRSPSVQRNRSFQDERIPPPQVQVEVQMTRSAAPELRSSPSQRSQRSFNSYNGPSPQSRSGRDSVDVAPSRERVPVERSGTLREERGGDQLAPLPSHNNRMNTRQQNLPNRRQVQPGQPTSRFRMWQQKTQPYIMLSTGIRIRLSIAANDLLGKSHEELVLFLIQLRRDKANMEEWLRMIDSEMDLLQKNPASGNQQKLKSRHSDSLRRSHSNLNEDEIYEAELAREKDEVSRELEVSLPLINLVDNLVRMGSLYGGKNELIAHEFYRNQVQDRLPPIESKMMVEYSRQQEEDRLMNEIEEDYRKMQTAEDRELDEKLRRLRELDQKLQEISSRVYVLKEEKDGIEVSMERLRQDYDREWENKEAQLDIEEQQVKLDRQLIRVRSHLAQGTKDLEDITAENAKLEHEISLLRMKQEKGEPTQNGYYPGGRELMEIRDEVSNVQTKMTTLDRKHAELMAQMAGLRKDPSNGSSGPEKPLQQPQQTFNFQSTDLDTEETWDASDQFSVRSDDQGHRVDRPHDLPVQQHRYSLPPQRTSSPHVSSHPQRPYSQGEPMVSRSQQGDQFAAPHQQQSMPPGPARSPGQYGSVDRRPQEGHRGTPTDPRRIPDQRRSADSFVRSPDQYGRSPSQGSTSNQFERQQPPGHHGRSPGQEQLIQPQQNTVAYSRPQGQHTQGEDRYPRGDMRSPPSGRRSSSGSYKVTDLDTRQTWDITQVDIRSPVDDRPLLSPGEVLPRRDPSFHYQRGPPSFSETPSDSEVAELTRRAETLPRMGPSQQPPPPKRRSDSYQRVKLYEGESNPPCEGSLNDHVSTSEQPSVDQPSHDIPESSISSTHGALQHAPPSLSAFTPIVQIKENLVQQPVTTVNSAPVRLSPPPVITQDPPKAATEIIPNQPASLQTTSASVDDKAKQKTDNKSRSKEPPSYNQHVVGFKPSSSQPRSRDSDTESTSSSIRNSSVYGPTPYRRSVEAPIRRVSSVQRGEREKQKAPPHSQTLPYKPPSSGRVEPVVDREVASDTEAMPPPPSKPSTHGMRPVDATPAPMLSGDLEIGTLEKALKTADDDPTPTSNTNGDIVKSTLKNVEVDESTGGGLMSSHSLPLSYLRAKRRVVKFSFFATVHPYPSSRKLGMPGKIIIPERYNPAEDEDIEDKSKLSPEELAAREERAENIAKMLSEHSMQSWHPSEINSNWLKEEQADVDLHSKVEQEKIIRQETLAKARALAEEVKQHSLRRGRSLDSRHANSEFVEYSNQWSSEEER</sequence>
<dbReference type="PANTHER" id="PTHR12752:SF9">
    <property type="entry name" value="KRAMER, ISOFORM I"/>
    <property type="match status" value="1"/>
</dbReference>
<dbReference type="InterPro" id="IPR011993">
    <property type="entry name" value="PH-like_dom_sf"/>
</dbReference>
<feature type="compositionally biased region" description="Polar residues" evidence="1">
    <location>
        <begin position="1092"/>
        <end position="1109"/>
    </location>
</feature>
<gene>
    <name evidence="4" type="ORF">HOLleu_36269</name>
</gene>
<dbReference type="OrthoDB" id="43122at2759"/>
<dbReference type="InterPro" id="IPR057971">
    <property type="entry name" value="PKHA4-7_TBCA"/>
</dbReference>
<name>A0A9Q0YJI7_HOLLE</name>
<dbReference type="InterPro" id="IPR001202">
    <property type="entry name" value="WW_dom"/>
</dbReference>
<feature type="region of interest" description="Disordered" evidence="1">
    <location>
        <begin position="1397"/>
        <end position="1565"/>
    </location>
</feature>
<comment type="caution">
    <text evidence="4">The sequence shown here is derived from an EMBL/GenBank/DDBJ whole genome shotgun (WGS) entry which is preliminary data.</text>
</comment>
<accession>A0A9Q0YJI7</accession>
<feature type="domain" description="WW" evidence="3">
    <location>
        <begin position="8"/>
        <end position="41"/>
    </location>
</feature>
<organism evidence="4 5">
    <name type="scientific">Holothuria leucospilota</name>
    <name type="common">Black long sea cucumber</name>
    <name type="synonym">Mertensiothuria leucospilota</name>
    <dbReference type="NCBI Taxonomy" id="206669"/>
    <lineage>
        <taxon>Eukaryota</taxon>
        <taxon>Metazoa</taxon>
        <taxon>Echinodermata</taxon>
        <taxon>Eleutherozoa</taxon>
        <taxon>Echinozoa</taxon>
        <taxon>Holothuroidea</taxon>
        <taxon>Aspidochirotacea</taxon>
        <taxon>Aspidochirotida</taxon>
        <taxon>Holothuriidae</taxon>
        <taxon>Holothuria</taxon>
    </lineage>
</organism>
<feature type="compositionally biased region" description="Polar residues" evidence="1">
    <location>
        <begin position="1185"/>
        <end position="1207"/>
    </location>
</feature>
<dbReference type="PROSITE" id="PS50003">
    <property type="entry name" value="PH_DOMAIN"/>
    <property type="match status" value="1"/>
</dbReference>
<dbReference type="Gene3D" id="2.30.29.30">
    <property type="entry name" value="Pleckstrin-homology domain (PH domain)/Phosphotyrosine-binding domain (PTB)"/>
    <property type="match status" value="1"/>
</dbReference>
<feature type="compositionally biased region" description="Basic and acidic residues" evidence="1">
    <location>
        <begin position="1315"/>
        <end position="1327"/>
    </location>
</feature>
<feature type="region of interest" description="Disordered" evidence="1">
    <location>
        <begin position="1041"/>
        <end position="1374"/>
    </location>
</feature>
<feature type="compositionally biased region" description="Basic and acidic residues" evidence="1">
    <location>
        <begin position="428"/>
        <end position="439"/>
    </location>
</feature>
<feature type="region of interest" description="Disordered" evidence="1">
    <location>
        <begin position="727"/>
        <end position="749"/>
    </location>
</feature>
<feature type="compositionally biased region" description="Low complexity" evidence="1">
    <location>
        <begin position="1478"/>
        <end position="1488"/>
    </location>
</feature>
<feature type="region of interest" description="Disordered" evidence="1">
    <location>
        <begin position="1753"/>
        <end position="1787"/>
    </location>
</feature>
<dbReference type="CDD" id="cd13248">
    <property type="entry name" value="PH_PEPP1_2_3"/>
    <property type="match status" value="1"/>
</dbReference>
<feature type="region of interest" description="Disordered" evidence="1">
    <location>
        <begin position="83"/>
        <end position="131"/>
    </location>
</feature>
<feature type="compositionally biased region" description="Polar residues" evidence="1">
    <location>
        <begin position="632"/>
        <end position="656"/>
    </location>
</feature>
<feature type="compositionally biased region" description="Basic and acidic residues" evidence="1">
    <location>
        <begin position="1123"/>
        <end position="1148"/>
    </location>
</feature>
<feature type="region of interest" description="Disordered" evidence="1">
    <location>
        <begin position="244"/>
        <end position="656"/>
    </location>
</feature>
<feature type="domain" description="PH" evidence="2">
    <location>
        <begin position="143"/>
        <end position="242"/>
    </location>
</feature>
<evidence type="ECO:0000313" key="4">
    <source>
        <dbReference type="EMBL" id="KAJ8023740.1"/>
    </source>
</evidence>
<feature type="compositionally biased region" description="Basic and acidic residues" evidence="1">
    <location>
        <begin position="319"/>
        <end position="345"/>
    </location>
</feature>
<evidence type="ECO:0000259" key="2">
    <source>
        <dbReference type="PROSITE" id="PS50003"/>
    </source>
</evidence>
<dbReference type="PANTHER" id="PTHR12752">
    <property type="entry name" value="PHOSPHOINOSITOL 3-PHOSPHATE-BINDING PROTEIN"/>
    <property type="match status" value="1"/>
</dbReference>
<feature type="compositionally biased region" description="Low complexity" evidence="1">
    <location>
        <begin position="103"/>
        <end position="131"/>
    </location>
</feature>
<feature type="domain" description="WW" evidence="3">
    <location>
        <begin position="53"/>
        <end position="86"/>
    </location>
</feature>
<dbReference type="SUPFAM" id="SSF51045">
    <property type="entry name" value="WW domain"/>
    <property type="match status" value="2"/>
</dbReference>
<keyword evidence="5" id="KW-1185">Reference proteome</keyword>
<dbReference type="CDD" id="cd00201">
    <property type="entry name" value="WW"/>
    <property type="match status" value="2"/>
</dbReference>
<dbReference type="Pfam" id="PF00169">
    <property type="entry name" value="PH"/>
    <property type="match status" value="1"/>
</dbReference>
<dbReference type="Pfam" id="PF00397">
    <property type="entry name" value="WW"/>
    <property type="match status" value="1"/>
</dbReference>
<feature type="compositionally biased region" description="Polar residues" evidence="1">
    <location>
        <begin position="1068"/>
        <end position="1084"/>
    </location>
</feature>
<dbReference type="SUPFAM" id="SSF50729">
    <property type="entry name" value="PH domain-like"/>
    <property type="match status" value="1"/>
</dbReference>
<feature type="compositionally biased region" description="Polar residues" evidence="1">
    <location>
        <begin position="1160"/>
        <end position="1173"/>
    </location>
</feature>
<dbReference type="SMART" id="SM00233">
    <property type="entry name" value="PH"/>
    <property type="match status" value="1"/>
</dbReference>
<feature type="compositionally biased region" description="Polar residues" evidence="1">
    <location>
        <begin position="1777"/>
        <end position="1787"/>
    </location>
</feature>
<dbReference type="Pfam" id="PF25541">
    <property type="entry name" value="TBCA_PH"/>
    <property type="match status" value="1"/>
</dbReference>
<feature type="compositionally biased region" description="Low complexity" evidence="1">
    <location>
        <begin position="573"/>
        <end position="583"/>
    </location>
</feature>
<feature type="compositionally biased region" description="Basic and acidic residues" evidence="1">
    <location>
        <begin position="1043"/>
        <end position="1056"/>
    </location>
</feature>
<dbReference type="PROSITE" id="PS01159">
    <property type="entry name" value="WW_DOMAIN_1"/>
    <property type="match status" value="2"/>
</dbReference>
<feature type="compositionally biased region" description="Basic and acidic residues" evidence="1">
    <location>
        <begin position="1208"/>
        <end position="1218"/>
    </location>
</feature>
<dbReference type="SMART" id="SM00456">
    <property type="entry name" value="WW"/>
    <property type="match status" value="2"/>
</dbReference>
<dbReference type="InterPro" id="IPR036020">
    <property type="entry name" value="WW_dom_sf"/>
</dbReference>
<dbReference type="EMBL" id="JAIZAY010000019">
    <property type="protein sequence ID" value="KAJ8023740.1"/>
    <property type="molecule type" value="Genomic_DNA"/>
</dbReference>
<dbReference type="InterPro" id="IPR040392">
    <property type="entry name" value="PKHA4-7_PH"/>
</dbReference>
<evidence type="ECO:0000313" key="5">
    <source>
        <dbReference type="Proteomes" id="UP001152320"/>
    </source>
</evidence>
<feature type="compositionally biased region" description="Polar residues" evidence="1">
    <location>
        <begin position="1425"/>
        <end position="1435"/>
    </location>
</feature>
<feature type="compositionally biased region" description="Polar residues" evidence="1">
    <location>
        <begin position="1340"/>
        <end position="1352"/>
    </location>
</feature>
<dbReference type="InterPro" id="IPR001849">
    <property type="entry name" value="PH_domain"/>
</dbReference>
<dbReference type="Gene3D" id="2.20.70.10">
    <property type="match status" value="2"/>
</dbReference>
<proteinExistence type="predicted"/>
<feature type="compositionally biased region" description="Basic and acidic residues" evidence="1">
    <location>
        <begin position="1436"/>
        <end position="1452"/>
    </location>
</feature>
<feature type="compositionally biased region" description="Polar residues" evidence="1">
    <location>
        <begin position="584"/>
        <end position="595"/>
    </location>
</feature>
<feature type="region of interest" description="Disordered" evidence="1">
    <location>
        <begin position="999"/>
        <end position="1018"/>
    </location>
</feature>
<evidence type="ECO:0000256" key="1">
    <source>
        <dbReference type="SAM" id="MobiDB-lite"/>
    </source>
</evidence>
<evidence type="ECO:0000259" key="3">
    <source>
        <dbReference type="PROSITE" id="PS50020"/>
    </source>
</evidence>